<reference evidence="3" key="1">
    <citation type="journal article" date="2021" name="Genome Biol. Evol.">
        <title>The assembled and annotated genome of the fairy-ring fungus Marasmius oreades.</title>
        <authorList>
            <person name="Hiltunen M."/>
            <person name="Ament-Velasquez S.L."/>
            <person name="Johannesson H."/>
        </authorList>
    </citation>
    <scope>NUCLEOTIDE SEQUENCE</scope>
    <source>
        <strain evidence="3">03SP1</strain>
    </source>
</reference>
<protein>
    <recommendedName>
        <fullName evidence="2">DUF7330 domain-containing protein</fullName>
    </recommendedName>
</protein>
<dbReference type="InterPro" id="IPR055754">
    <property type="entry name" value="DUF7330"/>
</dbReference>
<dbReference type="EMBL" id="CM032182">
    <property type="protein sequence ID" value="KAG7097460.1"/>
    <property type="molecule type" value="Genomic_DNA"/>
</dbReference>
<dbReference type="RefSeq" id="XP_043013930.1">
    <property type="nucleotide sequence ID" value="XM_043149326.1"/>
</dbReference>
<feature type="domain" description="DUF7330" evidence="2">
    <location>
        <begin position="38"/>
        <end position="131"/>
    </location>
</feature>
<evidence type="ECO:0000313" key="3">
    <source>
        <dbReference type="EMBL" id="KAG7097460.1"/>
    </source>
</evidence>
<evidence type="ECO:0000256" key="1">
    <source>
        <dbReference type="SAM" id="MobiDB-lite"/>
    </source>
</evidence>
<accession>A0A9P7UZK1</accession>
<comment type="caution">
    <text evidence="3">The sequence shown here is derived from an EMBL/GenBank/DDBJ whole genome shotgun (WGS) entry which is preliminary data.</text>
</comment>
<feature type="region of interest" description="Disordered" evidence="1">
    <location>
        <begin position="1"/>
        <end position="33"/>
    </location>
</feature>
<keyword evidence="4" id="KW-1185">Reference proteome</keyword>
<dbReference type="Pfam" id="PF24016">
    <property type="entry name" value="DUF7330"/>
    <property type="match status" value="1"/>
</dbReference>
<gene>
    <name evidence="3" type="ORF">E1B28_004804</name>
</gene>
<dbReference type="AlphaFoldDB" id="A0A9P7UZK1"/>
<dbReference type="Proteomes" id="UP001049176">
    <property type="component" value="Chromosome 2"/>
</dbReference>
<name>A0A9P7UZK1_9AGAR</name>
<evidence type="ECO:0000259" key="2">
    <source>
        <dbReference type="Pfam" id="PF24016"/>
    </source>
</evidence>
<sequence>MTGISLSRVGDPPYKSADITAPHSSTDDPEPGLKVSSNYTRIVREKGPIKEIFVIDHRIQLHERLLPPLNEAERSAEGGRSNLFVKTKSGKVDVDIFIATDSPSPKPNRKHRTSSFATVTKKVNLVVESERGV</sequence>
<dbReference type="GeneID" id="66073880"/>
<evidence type="ECO:0000313" key="4">
    <source>
        <dbReference type="Proteomes" id="UP001049176"/>
    </source>
</evidence>
<proteinExistence type="predicted"/>
<dbReference type="OrthoDB" id="5289249at2759"/>
<dbReference type="KEGG" id="more:E1B28_004804"/>
<organism evidence="3 4">
    <name type="scientific">Marasmius oreades</name>
    <name type="common">fairy-ring Marasmius</name>
    <dbReference type="NCBI Taxonomy" id="181124"/>
    <lineage>
        <taxon>Eukaryota</taxon>
        <taxon>Fungi</taxon>
        <taxon>Dikarya</taxon>
        <taxon>Basidiomycota</taxon>
        <taxon>Agaricomycotina</taxon>
        <taxon>Agaricomycetes</taxon>
        <taxon>Agaricomycetidae</taxon>
        <taxon>Agaricales</taxon>
        <taxon>Marasmiineae</taxon>
        <taxon>Marasmiaceae</taxon>
        <taxon>Marasmius</taxon>
    </lineage>
</organism>